<name>A0A0L7RKK1_9HYME</name>
<keyword evidence="3" id="KW-1185">Reference proteome</keyword>
<dbReference type="InterPro" id="IPR011993">
    <property type="entry name" value="PH-like_dom_sf"/>
</dbReference>
<evidence type="ECO:0000259" key="1">
    <source>
        <dbReference type="PROSITE" id="PS01179"/>
    </source>
</evidence>
<dbReference type="EMBL" id="KQ414570">
    <property type="protein sequence ID" value="KOC71344.1"/>
    <property type="molecule type" value="Genomic_DNA"/>
</dbReference>
<dbReference type="OrthoDB" id="10013007at2759"/>
<evidence type="ECO:0000313" key="2">
    <source>
        <dbReference type="EMBL" id="KOC71344.1"/>
    </source>
</evidence>
<evidence type="ECO:0000313" key="3">
    <source>
        <dbReference type="Proteomes" id="UP000053825"/>
    </source>
</evidence>
<dbReference type="PANTHER" id="PTHR15832:SF2">
    <property type="entry name" value="SH2 DOMAIN-CONTAINING PROTEIN"/>
    <property type="match status" value="1"/>
</dbReference>
<protein>
    <submittedName>
        <fullName evidence="2">SH2 domain-containing protein 5</fullName>
    </submittedName>
</protein>
<dbReference type="Proteomes" id="UP000053825">
    <property type="component" value="Unassembled WGS sequence"/>
</dbReference>
<proteinExistence type="predicted"/>
<gene>
    <name evidence="2" type="ORF">WH47_05891</name>
</gene>
<dbReference type="AlphaFoldDB" id="A0A0L7RKK1"/>
<dbReference type="SUPFAM" id="SSF50729">
    <property type="entry name" value="PH domain-like"/>
    <property type="match status" value="1"/>
</dbReference>
<dbReference type="PANTHER" id="PTHR15832">
    <property type="entry name" value="SHC (SRC HOMOLOGY DOMAIN C-TERMINAL) ADAPTOR HOMOLOG"/>
    <property type="match status" value="1"/>
</dbReference>
<reference evidence="2 3" key="1">
    <citation type="submission" date="2015-07" db="EMBL/GenBank/DDBJ databases">
        <title>The genome of Habropoda laboriosa.</title>
        <authorList>
            <person name="Pan H."/>
            <person name="Kapheim K."/>
        </authorList>
    </citation>
    <scope>NUCLEOTIDE SEQUENCE [LARGE SCALE GENOMIC DNA]</scope>
    <source>
        <strain evidence="2">0110345459</strain>
    </source>
</reference>
<accession>A0A0L7RKK1</accession>
<feature type="domain" description="PID" evidence="1">
    <location>
        <begin position="12"/>
        <end position="84"/>
    </location>
</feature>
<dbReference type="Gene3D" id="2.30.29.30">
    <property type="entry name" value="Pleckstrin-homology domain (PH domain)/Phosphotyrosine-binding domain (PTB)"/>
    <property type="match status" value="1"/>
</dbReference>
<dbReference type="InterPro" id="IPR006020">
    <property type="entry name" value="PTB/PI_dom"/>
</dbReference>
<organism evidence="2 3">
    <name type="scientific">Habropoda laboriosa</name>
    <dbReference type="NCBI Taxonomy" id="597456"/>
    <lineage>
        <taxon>Eukaryota</taxon>
        <taxon>Metazoa</taxon>
        <taxon>Ecdysozoa</taxon>
        <taxon>Arthropoda</taxon>
        <taxon>Hexapoda</taxon>
        <taxon>Insecta</taxon>
        <taxon>Pterygota</taxon>
        <taxon>Neoptera</taxon>
        <taxon>Endopterygota</taxon>
        <taxon>Hymenoptera</taxon>
        <taxon>Apocrita</taxon>
        <taxon>Aculeata</taxon>
        <taxon>Apoidea</taxon>
        <taxon>Anthophila</taxon>
        <taxon>Apidae</taxon>
        <taxon>Habropoda</taxon>
    </lineage>
</organism>
<dbReference type="PROSITE" id="PS01179">
    <property type="entry name" value="PID"/>
    <property type="match status" value="1"/>
</dbReference>
<dbReference type="Pfam" id="PF00640">
    <property type="entry name" value="PID"/>
    <property type="match status" value="1"/>
</dbReference>
<sequence>MRTFVSFQYSDRSTPVLLIVSLAGIKVCSPDGKCVQMAHALRRISYATCEPQHAQFSFLAREPRAHFSIQYCHSFITESAEQVSAFSNLLTFLRNSQLRSCNCEESFVQYSILW</sequence>